<evidence type="ECO:0000313" key="3">
    <source>
        <dbReference type="Proteomes" id="UP000757435"/>
    </source>
</evidence>
<gene>
    <name evidence="2" type="ORF">KME15_18030</name>
</gene>
<dbReference type="AlphaFoldDB" id="A0A951UP97"/>
<evidence type="ECO:0000313" key="2">
    <source>
        <dbReference type="EMBL" id="MBW4660574.1"/>
    </source>
</evidence>
<feature type="transmembrane region" description="Helical" evidence="1">
    <location>
        <begin position="12"/>
        <end position="29"/>
    </location>
</feature>
<keyword evidence="1" id="KW-0472">Membrane</keyword>
<evidence type="ECO:0000256" key="1">
    <source>
        <dbReference type="SAM" id="Phobius"/>
    </source>
</evidence>
<accession>A0A951UP97</accession>
<protein>
    <submittedName>
        <fullName evidence="2">Uncharacterized protein</fullName>
    </submittedName>
</protein>
<comment type="caution">
    <text evidence="2">The sequence shown here is derived from an EMBL/GenBank/DDBJ whole genome shotgun (WGS) entry which is preliminary data.</text>
</comment>
<proteinExistence type="predicted"/>
<reference evidence="2" key="2">
    <citation type="journal article" date="2022" name="Microbiol. Resour. Announc.">
        <title>Metagenome Sequencing to Explore Phylogenomics of Terrestrial Cyanobacteria.</title>
        <authorList>
            <person name="Ward R.D."/>
            <person name="Stajich J.E."/>
            <person name="Johansen J.R."/>
            <person name="Huntemann M."/>
            <person name="Clum A."/>
            <person name="Foster B."/>
            <person name="Foster B."/>
            <person name="Roux S."/>
            <person name="Palaniappan K."/>
            <person name="Varghese N."/>
            <person name="Mukherjee S."/>
            <person name="Reddy T.B.K."/>
            <person name="Daum C."/>
            <person name="Copeland A."/>
            <person name="Chen I.A."/>
            <person name="Ivanova N.N."/>
            <person name="Kyrpides N.C."/>
            <person name="Shapiro N."/>
            <person name="Eloe-Fadrosh E.A."/>
            <person name="Pietrasiak N."/>
        </authorList>
    </citation>
    <scope>NUCLEOTIDE SEQUENCE</scope>
    <source>
        <strain evidence="2">UHER 2000/2452</strain>
    </source>
</reference>
<organism evidence="2 3">
    <name type="scientific">Drouetiella hepatica Uher 2000/2452</name>
    <dbReference type="NCBI Taxonomy" id="904376"/>
    <lineage>
        <taxon>Bacteria</taxon>
        <taxon>Bacillati</taxon>
        <taxon>Cyanobacteriota</taxon>
        <taxon>Cyanophyceae</taxon>
        <taxon>Oculatellales</taxon>
        <taxon>Oculatellaceae</taxon>
        <taxon>Drouetiella</taxon>
    </lineage>
</organism>
<reference evidence="2" key="1">
    <citation type="submission" date="2021-05" db="EMBL/GenBank/DDBJ databases">
        <authorList>
            <person name="Pietrasiak N."/>
            <person name="Ward R."/>
            <person name="Stajich J.E."/>
            <person name="Kurbessoian T."/>
        </authorList>
    </citation>
    <scope>NUCLEOTIDE SEQUENCE</scope>
    <source>
        <strain evidence="2">UHER 2000/2452</strain>
    </source>
</reference>
<dbReference type="Proteomes" id="UP000757435">
    <property type="component" value="Unassembled WGS sequence"/>
</dbReference>
<dbReference type="EMBL" id="JAHHHD010000022">
    <property type="protein sequence ID" value="MBW4660574.1"/>
    <property type="molecule type" value="Genomic_DNA"/>
</dbReference>
<sequence length="69" mass="7839">MDFLANKFLRRLVYFLVGFLGVALFSFAFNQPSSQRAAAAAFSSVQPSAHQAQISLWRNPSHQELNFYQ</sequence>
<keyword evidence="1" id="KW-1133">Transmembrane helix</keyword>
<keyword evidence="1" id="KW-0812">Transmembrane</keyword>
<name>A0A951UP97_9CYAN</name>